<dbReference type="STRING" id="146817.SAMN04488502_101565"/>
<comment type="similarity">
    <text evidence="1 10">Belongs to the RNA polymerase subunit omega family.</text>
</comment>
<dbReference type="PANTHER" id="PTHR34476">
    <property type="entry name" value="DNA-DIRECTED RNA POLYMERASE SUBUNIT OMEGA"/>
    <property type="match status" value="1"/>
</dbReference>
<comment type="subunit">
    <text evidence="10">The RNAP catalytic core consists of 2 alpha, 1 beta, 1 beta' and 1 omega subunit. When a sigma factor is associated with the core the holoenzyme is formed, which can initiate transcription.</text>
</comment>
<dbReference type="GO" id="GO:0006351">
    <property type="term" value="P:DNA-templated transcription"/>
    <property type="evidence" value="ECO:0007669"/>
    <property type="project" value="UniProtKB-UniRule"/>
</dbReference>
<reference evidence="11 12" key="1">
    <citation type="submission" date="2016-10" db="EMBL/GenBank/DDBJ databases">
        <authorList>
            <person name="de Groot N.N."/>
        </authorList>
    </citation>
    <scope>NUCLEOTIDE SEQUENCE [LARGE SCALE GENOMIC DNA]</scope>
    <source>
        <strain evidence="11 12">DSM 1736</strain>
    </source>
</reference>
<keyword evidence="4 10" id="KW-0240">DNA-directed RNA polymerase</keyword>
<evidence type="ECO:0000256" key="2">
    <source>
        <dbReference type="ARBA" id="ARBA00012418"/>
    </source>
</evidence>
<dbReference type="Proteomes" id="UP000214880">
    <property type="component" value="Unassembled WGS sequence"/>
</dbReference>
<dbReference type="Gene3D" id="3.90.940.10">
    <property type="match status" value="1"/>
</dbReference>
<evidence type="ECO:0000313" key="12">
    <source>
        <dbReference type="Proteomes" id="UP000214880"/>
    </source>
</evidence>
<dbReference type="GO" id="GO:0003677">
    <property type="term" value="F:DNA binding"/>
    <property type="evidence" value="ECO:0007669"/>
    <property type="project" value="UniProtKB-UniRule"/>
</dbReference>
<evidence type="ECO:0000256" key="3">
    <source>
        <dbReference type="ARBA" id="ARBA00013725"/>
    </source>
</evidence>
<dbReference type="InterPro" id="IPR036161">
    <property type="entry name" value="RPB6/omega-like_sf"/>
</dbReference>
<sequence>MIHPSLDVLVDKVDSKYTLVVLAAKRARELMNGEAATVDSRSNKRVTVALEEVAQGKIAYERTKAGIK</sequence>
<evidence type="ECO:0000256" key="4">
    <source>
        <dbReference type="ARBA" id="ARBA00022478"/>
    </source>
</evidence>
<dbReference type="GO" id="GO:0000428">
    <property type="term" value="C:DNA-directed RNA polymerase complex"/>
    <property type="evidence" value="ECO:0007669"/>
    <property type="project" value="UniProtKB-KW"/>
</dbReference>
<evidence type="ECO:0000313" key="11">
    <source>
        <dbReference type="EMBL" id="SDL69181.1"/>
    </source>
</evidence>
<keyword evidence="6 10" id="KW-0548">Nucleotidyltransferase</keyword>
<name>A0A1G9M5F7_9FIRM</name>
<dbReference type="PANTHER" id="PTHR34476:SF1">
    <property type="entry name" value="DNA-DIRECTED RNA POLYMERASE SUBUNIT OMEGA"/>
    <property type="match status" value="1"/>
</dbReference>
<dbReference type="InterPro" id="IPR006110">
    <property type="entry name" value="Pol_omega/Rpo6/RPB6"/>
</dbReference>
<evidence type="ECO:0000256" key="5">
    <source>
        <dbReference type="ARBA" id="ARBA00022679"/>
    </source>
</evidence>
<dbReference type="InterPro" id="IPR003716">
    <property type="entry name" value="DNA-dir_RNA_pol_omega"/>
</dbReference>
<proteinExistence type="inferred from homology"/>
<dbReference type="EMBL" id="FNHB01000001">
    <property type="protein sequence ID" value="SDL69181.1"/>
    <property type="molecule type" value="Genomic_DNA"/>
</dbReference>
<accession>A0A1G9M5F7</accession>
<evidence type="ECO:0000256" key="9">
    <source>
        <dbReference type="ARBA" id="ARBA00048552"/>
    </source>
</evidence>
<evidence type="ECO:0000256" key="8">
    <source>
        <dbReference type="ARBA" id="ARBA00029924"/>
    </source>
</evidence>
<comment type="catalytic activity">
    <reaction evidence="9 10">
        <text>RNA(n) + a ribonucleoside 5'-triphosphate = RNA(n+1) + diphosphate</text>
        <dbReference type="Rhea" id="RHEA:21248"/>
        <dbReference type="Rhea" id="RHEA-COMP:14527"/>
        <dbReference type="Rhea" id="RHEA-COMP:17342"/>
        <dbReference type="ChEBI" id="CHEBI:33019"/>
        <dbReference type="ChEBI" id="CHEBI:61557"/>
        <dbReference type="ChEBI" id="CHEBI:140395"/>
        <dbReference type="EC" id="2.7.7.6"/>
    </reaction>
</comment>
<evidence type="ECO:0000256" key="7">
    <source>
        <dbReference type="ARBA" id="ARBA00023163"/>
    </source>
</evidence>
<dbReference type="SMART" id="SM01409">
    <property type="entry name" value="RNA_pol_Rpb6"/>
    <property type="match status" value="1"/>
</dbReference>
<dbReference type="OrthoDB" id="9815459at2"/>
<comment type="function">
    <text evidence="10">Promotes RNA polymerase assembly. Latches the N- and C-terminal regions of the beta' subunit thereby facilitating its interaction with the beta and alpha subunits.</text>
</comment>
<keyword evidence="12" id="KW-1185">Reference proteome</keyword>
<keyword evidence="5 10" id="KW-0808">Transferase</keyword>
<evidence type="ECO:0000256" key="10">
    <source>
        <dbReference type="HAMAP-Rule" id="MF_00366"/>
    </source>
</evidence>
<evidence type="ECO:0000256" key="1">
    <source>
        <dbReference type="ARBA" id="ARBA00006711"/>
    </source>
</evidence>
<organism evidence="11 12">
    <name type="scientific">Dendrosporobacter quercicolus</name>
    <dbReference type="NCBI Taxonomy" id="146817"/>
    <lineage>
        <taxon>Bacteria</taxon>
        <taxon>Bacillati</taxon>
        <taxon>Bacillota</taxon>
        <taxon>Negativicutes</taxon>
        <taxon>Selenomonadales</taxon>
        <taxon>Sporomusaceae</taxon>
        <taxon>Dendrosporobacter</taxon>
    </lineage>
</organism>
<evidence type="ECO:0000256" key="6">
    <source>
        <dbReference type="ARBA" id="ARBA00022695"/>
    </source>
</evidence>
<dbReference type="GO" id="GO:0003899">
    <property type="term" value="F:DNA-directed RNA polymerase activity"/>
    <property type="evidence" value="ECO:0007669"/>
    <property type="project" value="UniProtKB-UniRule"/>
</dbReference>
<dbReference type="SUPFAM" id="SSF63562">
    <property type="entry name" value="RPB6/omega subunit-like"/>
    <property type="match status" value="1"/>
</dbReference>
<gene>
    <name evidence="10" type="primary">rpoZ</name>
    <name evidence="11" type="ORF">SAMN04488502_101565</name>
</gene>
<dbReference type="HAMAP" id="MF_00366">
    <property type="entry name" value="RNApol_bact_RpoZ"/>
    <property type="match status" value="1"/>
</dbReference>
<dbReference type="RefSeq" id="WP_092068051.1">
    <property type="nucleotide sequence ID" value="NZ_FNHB01000001.1"/>
</dbReference>
<keyword evidence="7 10" id="KW-0804">Transcription</keyword>
<dbReference type="NCBIfam" id="TIGR00690">
    <property type="entry name" value="rpoZ"/>
    <property type="match status" value="1"/>
</dbReference>
<protein>
    <recommendedName>
        <fullName evidence="3 10">DNA-directed RNA polymerase subunit omega</fullName>
        <shortName evidence="10">RNAP omega subunit</shortName>
        <ecNumber evidence="2 10">2.7.7.6</ecNumber>
    </recommendedName>
    <alternativeName>
        <fullName evidence="10">RNA polymerase omega subunit</fullName>
    </alternativeName>
    <alternativeName>
        <fullName evidence="8 10">Transcriptase subunit omega</fullName>
    </alternativeName>
</protein>
<dbReference type="Pfam" id="PF01192">
    <property type="entry name" value="RNA_pol_Rpb6"/>
    <property type="match status" value="1"/>
</dbReference>
<dbReference type="AlphaFoldDB" id="A0A1G9M5F7"/>
<dbReference type="EC" id="2.7.7.6" evidence="2 10"/>